<dbReference type="InterPro" id="IPR000835">
    <property type="entry name" value="HTH_MarR-typ"/>
</dbReference>
<proteinExistence type="predicted"/>
<dbReference type="PROSITE" id="PS50943">
    <property type="entry name" value="HTH_CROC1"/>
    <property type="match status" value="1"/>
</dbReference>
<evidence type="ECO:0000313" key="2">
    <source>
        <dbReference type="EMBL" id="KXI14395.1"/>
    </source>
</evidence>
<dbReference type="CDD" id="cd00090">
    <property type="entry name" value="HTH_ARSR"/>
    <property type="match status" value="1"/>
</dbReference>
<evidence type="ECO:0000313" key="3">
    <source>
        <dbReference type="Proteomes" id="UP000070326"/>
    </source>
</evidence>
<feature type="domain" description="HTH cro/C1-type" evidence="1">
    <location>
        <begin position="418"/>
        <end position="445"/>
    </location>
</feature>
<dbReference type="PANTHER" id="PTHR30595">
    <property type="entry name" value="GLPR-RELATED TRANSCRIPTIONAL REPRESSOR"/>
    <property type="match status" value="1"/>
</dbReference>
<dbReference type="RefSeq" id="WP_061101600.1">
    <property type="nucleotide sequence ID" value="NZ_CAXUJS010000006.1"/>
</dbReference>
<dbReference type="Pfam" id="PF12802">
    <property type="entry name" value="MarR_2"/>
    <property type="match status" value="1"/>
</dbReference>
<name>A0A135YYC2_9FIRM</name>
<dbReference type="InterPro" id="IPR038475">
    <property type="entry name" value="RecG_C_sf"/>
</dbReference>
<protein>
    <submittedName>
        <fullName evidence="2">Divergent AAA domain protein</fullName>
    </submittedName>
</protein>
<dbReference type="Proteomes" id="UP000070326">
    <property type="component" value="Unassembled WGS sequence"/>
</dbReference>
<dbReference type="InterPro" id="IPR001387">
    <property type="entry name" value="Cro/C1-type_HTH"/>
</dbReference>
<dbReference type="InterPro" id="IPR036390">
    <property type="entry name" value="WH_DNA-bd_sf"/>
</dbReference>
<dbReference type="Gene3D" id="1.10.10.10">
    <property type="entry name" value="Winged helix-like DNA-binding domain superfamily/Winged helix DNA-binding domain"/>
    <property type="match status" value="1"/>
</dbReference>
<dbReference type="Pfam" id="PF04326">
    <property type="entry name" value="SLFN_AlbA_2"/>
    <property type="match status" value="1"/>
</dbReference>
<dbReference type="EMBL" id="LSQZ01000008">
    <property type="protein sequence ID" value="KXI14395.1"/>
    <property type="molecule type" value="Genomic_DNA"/>
</dbReference>
<dbReference type="GO" id="GO:0003700">
    <property type="term" value="F:DNA-binding transcription factor activity"/>
    <property type="evidence" value="ECO:0007669"/>
    <property type="project" value="InterPro"/>
</dbReference>
<dbReference type="eggNOG" id="COG2865">
    <property type="taxonomic scope" value="Bacteria"/>
</dbReference>
<dbReference type="InterPro" id="IPR011991">
    <property type="entry name" value="ArsR-like_HTH"/>
</dbReference>
<sequence length="471" mass="54266">MKDYYQIIGKLVNYKTEVEWFEFKENWFEPHGIGEYISALANAAAFARKDSGYLVWGVNDSTHEITGTKFDYRRDVKGEPLEHYLARKVTPDIAFDFKEIDFDGKRIVILEVPKSKNVPTSFDGIRYVRIGSSKVNLTKYPEREAKLFEILRNDEKTITNIESEYQDLTFEKLFTYYAGKGISLKNETFKKNLGLLTKDGEFNLLAQLLSDNSHIPIRVSVFSGDTKASNLFSVKEFGNTCLLLSLDKVLEYSDVINIIQADERNRVVTRKDQALFDMVAYREAVINAFVHNKWVDGNAPMITVYNNRVEILSRGTLDPKQTIEGFYLGESIPINQKLSDIFLQLHISERSGRGVPKVISVYGKDVFDFRENSIVVNIPFNWIDKTEVSESKIRKTDARKNGKYIDSKGLSDKRIRILYEMRNNPNITQKQLSAILGVTRTAVQKHIKYLRDNDYLERVGSNKNGYWLVKD</sequence>
<dbReference type="Gene3D" id="3.30.950.30">
    <property type="entry name" value="Schlafen, AAA domain"/>
    <property type="match status" value="1"/>
</dbReference>
<dbReference type="Pfam" id="PF13749">
    <property type="entry name" value="HATPase_c_4"/>
    <property type="match status" value="1"/>
</dbReference>
<dbReference type="Gene3D" id="3.30.565.60">
    <property type="match status" value="1"/>
</dbReference>
<accession>A0A135YYC2</accession>
<evidence type="ECO:0000259" key="1">
    <source>
        <dbReference type="PROSITE" id="PS50943"/>
    </source>
</evidence>
<dbReference type="InterPro" id="IPR038461">
    <property type="entry name" value="Schlafen_AlbA_2_dom_sf"/>
</dbReference>
<comment type="caution">
    <text evidence="2">The sequence shown here is derived from an EMBL/GenBank/DDBJ whole genome shotgun (WGS) entry which is preliminary data.</text>
</comment>
<gene>
    <name evidence="2" type="ORF">HMPREF3195_00204</name>
</gene>
<dbReference type="AlphaFoldDB" id="A0A135YYC2"/>
<organism evidence="2 3">
    <name type="scientific">Peptostreptococcus anaerobius</name>
    <dbReference type="NCBI Taxonomy" id="1261"/>
    <lineage>
        <taxon>Bacteria</taxon>
        <taxon>Bacillati</taxon>
        <taxon>Bacillota</taxon>
        <taxon>Clostridia</taxon>
        <taxon>Peptostreptococcales</taxon>
        <taxon>Peptostreptococcaceae</taxon>
        <taxon>Peptostreptococcus</taxon>
    </lineage>
</organism>
<dbReference type="SUPFAM" id="SSF46785">
    <property type="entry name" value="Winged helix' DNA-binding domain"/>
    <property type="match status" value="1"/>
</dbReference>
<dbReference type="STRING" id="1261.HMPREF3195_00204"/>
<dbReference type="PANTHER" id="PTHR30595:SF6">
    <property type="entry name" value="SCHLAFEN ALBA-2 DOMAIN-CONTAINING PROTEIN"/>
    <property type="match status" value="1"/>
</dbReference>
<dbReference type="InterPro" id="IPR007421">
    <property type="entry name" value="Schlafen_AlbA_2_dom"/>
</dbReference>
<reference evidence="2 3" key="1">
    <citation type="submission" date="2016-02" db="EMBL/GenBank/DDBJ databases">
        <authorList>
            <person name="Wen L."/>
            <person name="He K."/>
            <person name="Yang H."/>
        </authorList>
    </citation>
    <scope>NUCLEOTIDE SEQUENCE [LARGE SCALE GENOMIC DNA]</scope>
    <source>
        <strain evidence="2 3">MJR8628A</strain>
    </source>
</reference>
<dbReference type="eggNOG" id="COG0640">
    <property type="taxonomic scope" value="Bacteria"/>
</dbReference>
<dbReference type="InterPro" id="IPR036388">
    <property type="entry name" value="WH-like_DNA-bd_sf"/>
</dbReference>
<dbReference type="PATRIC" id="fig|1261.5.peg.210"/>